<dbReference type="Proteomes" id="UP001180973">
    <property type="component" value="Unassembled WGS sequence"/>
</dbReference>
<sequence length="114" mass="12868">MLGERPTPTLTPRSKAPPPVRMLRAGEILHLTRAASPQFVTPMRVRVIRELVDRFPPYGWLWFEGYQLDAKGRAVAKRELFVLREGLEWVVTAPPPARPAPARRPPARPRTAVG</sequence>
<comment type="caution">
    <text evidence="2">The sequence shown here is derived from an EMBL/GenBank/DDBJ whole genome shotgun (WGS) entry which is preliminary data.</text>
</comment>
<keyword evidence="3" id="KW-1185">Reference proteome</keyword>
<evidence type="ECO:0000256" key="1">
    <source>
        <dbReference type="SAM" id="MobiDB-lite"/>
    </source>
</evidence>
<accession>A0ABU2WP62</accession>
<dbReference type="RefSeq" id="WP_311410071.1">
    <property type="nucleotide sequence ID" value="NZ_JAVRFL010000001.1"/>
</dbReference>
<dbReference type="EMBL" id="JAVRFL010000001">
    <property type="protein sequence ID" value="MDT0527700.1"/>
    <property type="molecule type" value="Genomic_DNA"/>
</dbReference>
<feature type="compositionally biased region" description="Pro residues" evidence="1">
    <location>
        <begin position="94"/>
        <end position="104"/>
    </location>
</feature>
<feature type="region of interest" description="Disordered" evidence="1">
    <location>
        <begin position="94"/>
        <end position="114"/>
    </location>
</feature>
<reference evidence="2" key="1">
    <citation type="submission" date="2023-09" db="EMBL/GenBank/DDBJ databases">
        <title>30 novel species of actinomycetes from the DSMZ collection.</title>
        <authorList>
            <person name="Nouioui I."/>
        </authorList>
    </citation>
    <scope>NUCLEOTIDE SEQUENCE</scope>
    <source>
        <strain evidence="2">DSM 115977</strain>
    </source>
</reference>
<organism evidence="2 3">
    <name type="scientific">Micromonospora reichwaldensis</name>
    <dbReference type="NCBI Taxonomy" id="3075516"/>
    <lineage>
        <taxon>Bacteria</taxon>
        <taxon>Bacillati</taxon>
        <taxon>Actinomycetota</taxon>
        <taxon>Actinomycetes</taxon>
        <taxon>Micromonosporales</taxon>
        <taxon>Micromonosporaceae</taxon>
        <taxon>Micromonospora</taxon>
    </lineage>
</organism>
<protein>
    <submittedName>
        <fullName evidence="2">Uncharacterized protein</fullName>
    </submittedName>
</protein>
<gene>
    <name evidence="2" type="ORF">RM555_01710</name>
</gene>
<proteinExistence type="predicted"/>
<name>A0ABU2WP62_9ACTN</name>
<evidence type="ECO:0000313" key="2">
    <source>
        <dbReference type="EMBL" id="MDT0527700.1"/>
    </source>
</evidence>
<evidence type="ECO:0000313" key="3">
    <source>
        <dbReference type="Proteomes" id="UP001180973"/>
    </source>
</evidence>